<protein>
    <submittedName>
        <fullName evidence="3">Phosphoesterase RecJ domain-containing protein</fullName>
    </submittedName>
</protein>
<dbReference type="InterPro" id="IPR001667">
    <property type="entry name" value="DDH_dom"/>
</dbReference>
<dbReference type="STRING" id="1048340.SAMN05444487_102251"/>
<dbReference type="Pfam" id="PF01368">
    <property type="entry name" value="DHH"/>
    <property type="match status" value="1"/>
</dbReference>
<dbReference type="GO" id="GO:0003676">
    <property type="term" value="F:nucleic acid binding"/>
    <property type="evidence" value="ECO:0007669"/>
    <property type="project" value="InterPro"/>
</dbReference>
<name>A0A1H2SMA1_9BACL</name>
<organism evidence="3 4">
    <name type="scientific">Marininema mesophilum</name>
    <dbReference type="NCBI Taxonomy" id="1048340"/>
    <lineage>
        <taxon>Bacteria</taxon>
        <taxon>Bacillati</taxon>
        <taxon>Bacillota</taxon>
        <taxon>Bacilli</taxon>
        <taxon>Bacillales</taxon>
        <taxon>Thermoactinomycetaceae</taxon>
        <taxon>Marininema</taxon>
    </lineage>
</organism>
<dbReference type="PANTHER" id="PTHR47618">
    <property type="entry name" value="BIFUNCTIONAL OLIGORIBONUCLEASE AND PAP PHOSPHATASE NRNA"/>
    <property type="match status" value="1"/>
</dbReference>
<evidence type="ECO:0000313" key="4">
    <source>
        <dbReference type="Proteomes" id="UP000198534"/>
    </source>
</evidence>
<keyword evidence="4" id="KW-1185">Reference proteome</keyword>
<evidence type="ECO:0000259" key="2">
    <source>
        <dbReference type="Pfam" id="PF02272"/>
    </source>
</evidence>
<evidence type="ECO:0000259" key="1">
    <source>
        <dbReference type="Pfam" id="PF01368"/>
    </source>
</evidence>
<reference evidence="3 4" key="1">
    <citation type="submission" date="2016-10" db="EMBL/GenBank/DDBJ databases">
        <authorList>
            <person name="de Groot N.N."/>
        </authorList>
    </citation>
    <scope>NUCLEOTIDE SEQUENCE [LARGE SCALE GENOMIC DNA]</scope>
    <source>
        <strain evidence="3 4">DSM 45610</strain>
    </source>
</reference>
<feature type="domain" description="DDH" evidence="1">
    <location>
        <begin position="19"/>
        <end position="160"/>
    </location>
</feature>
<proteinExistence type="predicted"/>
<accession>A0A1H2SMA1</accession>
<sequence>MMNNNWVEAVQFLREGSHFLVISHIHPDGDAIGSTCAVSAILKRLGKSSTLVNASGVPEKFIFLPDAERILTPEQVREGGPFSRVVAVDVADAERMGEIEGLVTEDVQILNIDHHPTNDRFGTVNLIIDHAASTTEILCQLVDELDLEWDRSLAEPLYTGLLTDTGGFRYSNTTPAVMQLAARMLEIGVDAGTIADRTLETVTQSQLHLLRRSLDTLTFAEGGRIAWMWLSREDFALVGASEEDMDGIVNYARNVNSVDVGILFRETDRGEIKVSLRSREIVDVGVLAQSFGGGGHARAAGCTLQGSRDEVVKLLLERVTERLREGSSA</sequence>
<gene>
    <name evidence="3" type="ORF">SAMN05444487_102251</name>
</gene>
<dbReference type="Proteomes" id="UP000198534">
    <property type="component" value="Unassembled WGS sequence"/>
</dbReference>
<dbReference type="InterPro" id="IPR051319">
    <property type="entry name" value="Oligoribo/pAp-PDE_c-di-AMP_PDE"/>
</dbReference>
<feature type="domain" description="DHHA1" evidence="2">
    <location>
        <begin position="239"/>
        <end position="324"/>
    </location>
</feature>
<dbReference type="InterPro" id="IPR003156">
    <property type="entry name" value="DHHA1_dom"/>
</dbReference>
<dbReference type="OrthoDB" id="9803668at2"/>
<dbReference type="EMBL" id="FNNQ01000002">
    <property type="protein sequence ID" value="SDW32585.1"/>
    <property type="molecule type" value="Genomic_DNA"/>
</dbReference>
<dbReference type="InterPro" id="IPR038763">
    <property type="entry name" value="DHH_sf"/>
</dbReference>
<dbReference type="Gene3D" id="3.90.1640.10">
    <property type="entry name" value="inorganic pyrophosphatase (n-terminal core)"/>
    <property type="match status" value="1"/>
</dbReference>
<dbReference type="Pfam" id="PF02272">
    <property type="entry name" value="DHHA1"/>
    <property type="match status" value="1"/>
</dbReference>
<dbReference type="AlphaFoldDB" id="A0A1H2SMA1"/>
<dbReference type="SUPFAM" id="SSF64182">
    <property type="entry name" value="DHH phosphoesterases"/>
    <property type="match status" value="1"/>
</dbReference>
<dbReference type="RefSeq" id="WP_091736131.1">
    <property type="nucleotide sequence ID" value="NZ_FNNQ01000002.1"/>
</dbReference>
<dbReference type="PANTHER" id="PTHR47618:SF1">
    <property type="entry name" value="BIFUNCTIONAL OLIGORIBONUCLEASE AND PAP PHOSPHATASE NRNA"/>
    <property type="match status" value="1"/>
</dbReference>
<dbReference type="Gene3D" id="3.10.310.30">
    <property type="match status" value="1"/>
</dbReference>
<evidence type="ECO:0000313" key="3">
    <source>
        <dbReference type="EMBL" id="SDW32585.1"/>
    </source>
</evidence>